<keyword evidence="10 16" id="KW-0496">Mitochondrion</keyword>
<dbReference type="InterPro" id="IPR023426">
    <property type="entry name" value="Flap_endonuc"/>
</dbReference>
<dbReference type="GO" id="GO:0006284">
    <property type="term" value="P:base-excision repair"/>
    <property type="evidence" value="ECO:0007669"/>
    <property type="project" value="UniProtKB-UniRule"/>
</dbReference>
<dbReference type="CDD" id="cd09867">
    <property type="entry name" value="PIN_FEN1"/>
    <property type="match status" value="1"/>
</dbReference>
<dbReference type="FunFam" id="1.10.150.20:FF:000009">
    <property type="entry name" value="Flap endonuclease 1"/>
    <property type="match status" value="1"/>
</dbReference>
<dbReference type="OMA" id="MGIPWVQ"/>
<dbReference type="GO" id="GO:0005739">
    <property type="term" value="C:mitochondrion"/>
    <property type="evidence" value="ECO:0007669"/>
    <property type="project" value="UniProtKB-SubCell"/>
</dbReference>
<dbReference type="VEuPathDB" id="ToxoDB:ETH_00012790"/>
<dbReference type="GO" id="GO:0000287">
    <property type="term" value="F:magnesium ion binding"/>
    <property type="evidence" value="ECO:0007669"/>
    <property type="project" value="UniProtKB-UniRule"/>
</dbReference>
<dbReference type="HAMAP" id="MF_00614">
    <property type="entry name" value="Fen"/>
    <property type="match status" value="1"/>
</dbReference>
<comment type="similarity">
    <text evidence="14 16">Belongs to the XPG/RAD2 endonuclease family. FEN1 subfamily.</text>
</comment>
<dbReference type="CDD" id="cd09907">
    <property type="entry name" value="H3TH_FEN1-Euk"/>
    <property type="match status" value="1"/>
</dbReference>
<dbReference type="GeneID" id="25251725"/>
<evidence type="ECO:0000259" key="19">
    <source>
        <dbReference type="SMART" id="SM00485"/>
    </source>
</evidence>
<proteinExistence type="inferred from homology"/>
<comment type="cofactor">
    <cofactor evidence="16">
        <name>Mg(2+)</name>
        <dbReference type="ChEBI" id="CHEBI:18420"/>
    </cofactor>
    <text evidence="16">Binds 2 magnesium ions per subunit. They probably participate in the reaction catalyzed by the enzyme. May bind an additional third magnesium ion after substrate binding.</text>
</comment>
<evidence type="ECO:0000256" key="13">
    <source>
        <dbReference type="ARBA" id="ARBA00029382"/>
    </source>
</evidence>
<keyword evidence="21" id="KW-1185">Reference proteome</keyword>
<keyword evidence="1 16" id="KW-0597">Phosphoprotein</keyword>
<dbReference type="InterPro" id="IPR036279">
    <property type="entry name" value="5-3_exonuclease_C_sf"/>
</dbReference>
<evidence type="ECO:0000256" key="2">
    <source>
        <dbReference type="ARBA" id="ARBA00022705"/>
    </source>
</evidence>
<keyword evidence="7 16" id="KW-0378">Hydrolase</keyword>
<keyword evidence="5 16" id="KW-0255">Endonuclease</keyword>
<dbReference type="GO" id="GO:0017108">
    <property type="term" value="F:5'-flap endonuclease activity"/>
    <property type="evidence" value="ECO:0007669"/>
    <property type="project" value="UniProtKB-UniRule"/>
</dbReference>
<keyword evidence="9 16" id="KW-0460">Magnesium</keyword>
<dbReference type="Proteomes" id="UP000030747">
    <property type="component" value="Unassembled WGS sequence"/>
</dbReference>
<dbReference type="SUPFAM" id="SSF88723">
    <property type="entry name" value="PIN domain-like"/>
    <property type="match status" value="1"/>
</dbReference>
<dbReference type="InterPro" id="IPR006086">
    <property type="entry name" value="XPG-I_dom"/>
</dbReference>
<dbReference type="GO" id="GO:0005730">
    <property type="term" value="C:nucleolus"/>
    <property type="evidence" value="ECO:0007669"/>
    <property type="project" value="UniProtKB-SubCell"/>
</dbReference>
<evidence type="ECO:0000256" key="3">
    <source>
        <dbReference type="ARBA" id="ARBA00022722"/>
    </source>
</evidence>
<keyword evidence="6 16" id="KW-0227">DNA damage</keyword>
<accession>U6L6E7</accession>
<evidence type="ECO:0000256" key="7">
    <source>
        <dbReference type="ARBA" id="ARBA00022801"/>
    </source>
</evidence>
<feature type="compositionally biased region" description="Low complexity" evidence="17">
    <location>
        <begin position="374"/>
        <end position="385"/>
    </location>
</feature>
<dbReference type="InterPro" id="IPR006084">
    <property type="entry name" value="XPG/Rad2"/>
</dbReference>
<evidence type="ECO:0000256" key="5">
    <source>
        <dbReference type="ARBA" id="ARBA00022759"/>
    </source>
</evidence>
<dbReference type="InterPro" id="IPR006085">
    <property type="entry name" value="XPG_DNA_repair_N"/>
</dbReference>
<dbReference type="InterPro" id="IPR008918">
    <property type="entry name" value="HhH2"/>
</dbReference>
<dbReference type="Pfam" id="PF00752">
    <property type="entry name" value="XPG_N"/>
    <property type="match status" value="1"/>
</dbReference>
<dbReference type="InterPro" id="IPR029060">
    <property type="entry name" value="PIN-like_dom_sf"/>
</dbReference>
<feature type="region of interest" description="Disordered" evidence="17">
    <location>
        <begin position="368"/>
        <end position="412"/>
    </location>
</feature>
<evidence type="ECO:0000256" key="17">
    <source>
        <dbReference type="SAM" id="MobiDB-lite"/>
    </source>
</evidence>
<evidence type="ECO:0000259" key="18">
    <source>
        <dbReference type="SMART" id="SM00484"/>
    </source>
</evidence>
<dbReference type="PRINTS" id="PR00853">
    <property type="entry name" value="XPGRADSUPER"/>
</dbReference>
<evidence type="ECO:0000256" key="4">
    <source>
        <dbReference type="ARBA" id="ARBA00022723"/>
    </source>
</evidence>
<keyword evidence="4 16" id="KW-0479">Metal-binding</keyword>
<keyword evidence="8 16" id="KW-0269">Exonuclease</keyword>
<comment type="subunit">
    <text evidence="15">Interacts with PCNA1 and PCNA2. Three molecules of FEN1 bind to one PCNA trimer with each molecule binding to one PCNA monomer. PCNA stimulates the nuclease activity without altering cleavage specificity.</text>
</comment>
<evidence type="ECO:0000313" key="21">
    <source>
        <dbReference type="Proteomes" id="UP000030747"/>
    </source>
</evidence>
<dbReference type="GO" id="GO:0043137">
    <property type="term" value="P:DNA replication, removal of RNA primer"/>
    <property type="evidence" value="ECO:0007669"/>
    <property type="project" value="UniProtKB-UniRule"/>
</dbReference>
<evidence type="ECO:0000313" key="20">
    <source>
        <dbReference type="EMBL" id="CDJ44164.1"/>
    </source>
</evidence>
<dbReference type="AlphaFoldDB" id="U6L6E7"/>
<dbReference type="EC" id="3.1.-.-" evidence="16"/>
<dbReference type="Gene3D" id="3.40.50.1010">
    <property type="entry name" value="5'-nuclease"/>
    <property type="match status" value="1"/>
</dbReference>
<dbReference type="Gene3D" id="1.10.150.20">
    <property type="entry name" value="5' to 3' exonuclease, C-terminal subdomain"/>
    <property type="match status" value="1"/>
</dbReference>
<reference evidence="20" key="1">
    <citation type="submission" date="2013-10" db="EMBL/GenBank/DDBJ databases">
        <title>Genomic analysis of the causative agents of coccidiosis in chickens.</title>
        <authorList>
            <person name="Reid A.J."/>
            <person name="Blake D."/>
            <person name="Billington K."/>
            <person name="Browne H."/>
            <person name="Dunn M."/>
            <person name="Hung S."/>
            <person name="Kawahara F."/>
            <person name="Miranda-Saavedra D."/>
            <person name="Mourier T."/>
            <person name="Nagra H."/>
            <person name="Otto T.D."/>
            <person name="Rawlings N."/>
            <person name="Sanchez A."/>
            <person name="Sanders M."/>
            <person name="Subramaniam C."/>
            <person name="Tay Y."/>
            <person name="Dear P."/>
            <person name="Doerig C."/>
            <person name="Gruber A."/>
            <person name="Parkinson J."/>
            <person name="Shirley M."/>
            <person name="Wan K.L."/>
            <person name="Berriman M."/>
            <person name="Tomley F."/>
            <person name="Pain A."/>
        </authorList>
    </citation>
    <scope>NUCLEOTIDE SEQUENCE [LARGE SCALE GENOMIC DNA]</scope>
    <source>
        <strain evidence="20">Houghton</strain>
    </source>
</reference>
<evidence type="ECO:0000256" key="9">
    <source>
        <dbReference type="ARBA" id="ARBA00022842"/>
    </source>
</evidence>
<dbReference type="RefSeq" id="XP_013234913.1">
    <property type="nucleotide sequence ID" value="XM_013379459.1"/>
</dbReference>
<comment type="subcellular location">
    <subcellularLocation>
        <location evidence="16">Nucleus</location>
        <location evidence="16">Nucleolus</location>
    </subcellularLocation>
    <subcellularLocation>
        <location evidence="16">Nucleus</location>
        <location evidence="16">Nucleoplasm</location>
    </subcellularLocation>
    <subcellularLocation>
        <location evidence="16">Mitochondrion</location>
    </subcellularLocation>
    <text evidence="16">Resides mostly in the nucleoli and relocalizes to the nucleoplasm upon DNA damage.</text>
</comment>
<dbReference type="SMART" id="SM00484">
    <property type="entry name" value="XPGI"/>
    <property type="match status" value="1"/>
</dbReference>
<dbReference type="SMART" id="SM00485">
    <property type="entry name" value="XPGN"/>
    <property type="match status" value="1"/>
</dbReference>
<name>U6L6E7_EIMTE</name>
<dbReference type="SUPFAM" id="SSF47807">
    <property type="entry name" value="5' to 3' exonuclease, C-terminal subdomain"/>
    <property type="match status" value="1"/>
</dbReference>
<dbReference type="GO" id="GO:0005654">
    <property type="term" value="C:nucleoplasm"/>
    <property type="evidence" value="ECO:0007669"/>
    <property type="project" value="UniProtKB-SubCell"/>
</dbReference>
<dbReference type="EMBL" id="HG676616">
    <property type="protein sequence ID" value="CDJ44164.1"/>
    <property type="molecule type" value="Genomic_DNA"/>
</dbReference>
<evidence type="ECO:0000256" key="12">
    <source>
        <dbReference type="ARBA" id="ARBA00023242"/>
    </source>
</evidence>
<comment type="function">
    <text evidence="13 16">Structure-specific nuclease with 5'-flap endonuclease and 5'-3' exonuclease activities involved in DNA replication and repair. During DNA replication, cleaves the 5'-overhanging flap structure that is generated by displacement synthesis when DNA polymerase encounters the 5'-end of a downstream Okazaki fragment. It enters the flap from the 5'-end and then tracks to cleave the flap base, leaving a nick for ligation. Also involved in the long patch base excision repair (LP-BER) pathway, by cleaving within the apurinic/apyrimidinic (AP) site-terminated flap. Acts as a genome stabilization factor that prevents flaps from equilibrating into structures that lead to duplications and deletions. Also possesses 5'-3' exonuclease activity on nicked or gapped double-stranded DNA, and exhibits RNase H activity. Also involved in replication and repair of rDNA and in repairing mitochondrial DNA.</text>
</comment>
<evidence type="ECO:0000256" key="15">
    <source>
        <dbReference type="ARBA" id="ARBA00063178"/>
    </source>
</evidence>
<evidence type="ECO:0000256" key="8">
    <source>
        <dbReference type="ARBA" id="ARBA00022839"/>
    </source>
</evidence>
<dbReference type="PANTHER" id="PTHR11081:SF9">
    <property type="entry name" value="FLAP ENDONUCLEASE 1"/>
    <property type="match status" value="1"/>
</dbReference>
<dbReference type="OrthoDB" id="1937206at2759"/>
<evidence type="ECO:0000256" key="6">
    <source>
        <dbReference type="ARBA" id="ARBA00022763"/>
    </source>
</evidence>
<dbReference type="SMART" id="SM00279">
    <property type="entry name" value="HhH2"/>
    <property type="match status" value="1"/>
</dbReference>
<dbReference type="GO" id="GO:0008409">
    <property type="term" value="F:5'-3' exonuclease activity"/>
    <property type="evidence" value="ECO:0007669"/>
    <property type="project" value="UniProtKB-UniRule"/>
</dbReference>
<feature type="domain" description="XPG-I" evidence="18">
    <location>
        <begin position="148"/>
        <end position="235"/>
    </location>
</feature>
<dbReference type="FunFam" id="3.40.50.1010:FF:000016">
    <property type="entry name" value="Flap endonuclease 1"/>
    <property type="match status" value="1"/>
</dbReference>
<evidence type="ECO:0000256" key="1">
    <source>
        <dbReference type="ARBA" id="ARBA00022553"/>
    </source>
</evidence>
<reference evidence="20" key="2">
    <citation type="submission" date="2013-10" db="EMBL/GenBank/DDBJ databases">
        <authorList>
            <person name="Aslett M."/>
        </authorList>
    </citation>
    <scope>NUCLEOTIDE SEQUENCE [LARGE SCALE GENOMIC DNA]</scope>
    <source>
        <strain evidence="20">Houghton</strain>
    </source>
</reference>
<evidence type="ECO:0000256" key="16">
    <source>
        <dbReference type="HAMAP-Rule" id="MF_03140"/>
    </source>
</evidence>
<dbReference type="Pfam" id="PF00867">
    <property type="entry name" value="XPG_I"/>
    <property type="match status" value="1"/>
</dbReference>
<sequence length="412" mass="44747">MGIKGLTKFLADHAPGALRVEARASLLGRVVAVDTSMALYQFLTAVRDAQTLGNLTDESGKVTSHLAGMLSRVTRMLEQGIRPVFVFDGEAPEEKATELERRRERREAAAAAAAAAAEAGDAAELRKQLARSVRVTREQNEDVKRLLLLLGLPLLQAPGEAEAQCAALARAGKVWAAATEDADALTFGAPILLRNLTFSDSSSSSSSSAAAAAAGGRGQPVVSIHLDAVLQQLQLSMDQFIDFCILCGCDYCSSIKGVGPRTAYQWIRDRGSIEAVLASLKGDKFQVPDNFCFQRARCCFKQPAVAAPHTLAFKWADLDEQGLKQFLVNERTFSEARVEVYIQRLRKARGLITQTRLENFFGAAVSRPSDLARKQQQQQQQQQGSKRGKRQQRAAAPKALPPPAKRRASSTK</sequence>
<gene>
    <name evidence="20" type="ORF">ETH_00012790</name>
</gene>
<dbReference type="GO" id="GO:0003677">
    <property type="term" value="F:DNA binding"/>
    <property type="evidence" value="ECO:0007669"/>
    <property type="project" value="UniProtKB-UniRule"/>
</dbReference>
<feature type="domain" description="XPG N-terminal" evidence="19">
    <location>
        <begin position="1"/>
        <end position="109"/>
    </location>
</feature>
<keyword evidence="3 16" id="KW-0540">Nuclease</keyword>
<evidence type="ECO:0000256" key="10">
    <source>
        <dbReference type="ARBA" id="ARBA00023128"/>
    </source>
</evidence>
<dbReference type="PANTHER" id="PTHR11081">
    <property type="entry name" value="FLAP ENDONUCLEASE FAMILY MEMBER"/>
    <property type="match status" value="1"/>
</dbReference>
<keyword evidence="2 16" id="KW-0235">DNA replication</keyword>
<protein>
    <recommendedName>
        <fullName evidence="16">Flap endonuclease 1</fullName>
        <shortName evidence="16">FEN-1</shortName>
        <ecNumber evidence="16">3.1.-.-</ecNumber>
    </recommendedName>
    <alternativeName>
        <fullName evidence="16">Flap structure-specific endonuclease 1</fullName>
    </alternativeName>
</protein>
<organism evidence="20 21">
    <name type="scientific">Eimeria tenella</name>
    <name type="common">Coccidian parasite</name>
    <dbReference type="NCBI Taxonomy" id="5802"/>
    <lineage>
        <taxon>Eukaryota</taxon>
        <taxon>Sar</taxon>
        <taxon>Alveolata</taxon>
        <taxon>Apicomplexa</taxon>
        <taxon>Conoidasida</taxon>
        <taxon>Coccidia</taxon>
        <taxon>Eucoccidiorida</taxon>
        <taxon>Eimeriorina</taxon>
        <taxon>Eimeriidae</taxon>
        <taxon>Eimeria</taxon>
    </lineage>
</organism>
<dbReference type="VEuPathDB" id="ToxoDB:ETH2_0512000"/>
<keyword evidence="12 16" id="KW-0539">Nucleus</keyword>
<evidence type="ECO:0000256" key="11">
    <source>
        <dbReference type="ARBA" id="ARBA00023204"/>
    </source>
</evidence>
<evidence type="ECO:0000256" key="14">
    <source>
        <dbReference type="ARBA" id="ARBA00034726"/>
    </source>
</evidence>
<keyword evidence="11 16" id="KW-0234">DNA repair</keyword>